<proteinExistence type="predicted"/>
<reference evidence="1" key="1">
    <citation type="submission" date="2018-05" db="EMBL/GenBank/DDBJ databases">
        <authorList>
            <person name="Lanie J.A."/>
            <person name="Ng W.-L."/>
            <person name="Kazmierczak K.M."/>
            <person name="Andrzejewski T.M."/>
            <person name="Davidsen T.M."/>
            <person name="Wayne K.J."/>
            <person name="Tettelin H."/>
            <person name="Glass J.I."/>
            <person name="Rusch D."/>
            <person name="Podicherti R."/>
            <person name="Tsui H.-C.T."/>
            <person name="Winkler M.E."/>
        </authorList>
    </citation>
    <scope>NUCLEOTIDE SEQUENCE</scope>
</reference>
<feature type="non-terminal residue" evidence="1">
    <location>
        <position position="1"/>
    </location>
</feature>
<dbReference type="InterPro" id="IPR036291">
    <property type="entry name" value="NAD(P)-bd_dom_sf"/>
</dbReference>
<evidence type="ECO:0000313" key="1">
    <source>
        <dbReference type="EMBL" id="SVA41137.1"/>
    </source>
</evidence>
<dbReference type="EMBL" id="UINC01009168">
    <property type="protein sequence ID" value="SVA41137.1"/>
    <property type="molecule type" value="Genomic_DNA"/>
</dbReference>
<sequence length="264" mass="26681">VRIRKLSTTNAFVAVDLDGATGRGVVRMAPKVLQGGAKNLARSMTYSLACLGRQETGVSAGISATPDESDAALAAFVQEVAGWDEGYRFEAGKGVGTAALGPLAVEVGDPLPGAVAAAIAACPGASTAVTDVDDRSPLAGLLAGHGVEILDVEDPLTAAADLLFVGAGVGAIDHDSADGLGAQVVVPTVRLTVTTRALAMCSRRGIVVLPDFVVLAAPLDASDEATAVLTEVLDHADGPVLGACERSEAFLGSWQDELPFGRPI</sequence>
<dbReference type="AlphaFoldDB" id="A0A381VNB2"/>
<name>A0A381VNB2_9ZZZZ</name>
<gene>
    <name evidence="1" type="ORF">METZ01_LOCUS93991</name>
</gene>
<organism evidence="1">
    <name type="scientific">marine metagenome</name>
    <dbReference type="NCBI Taxonomy" id="408172"/>
    <lineage>
        <taxon>unclassified sequences</taxon>
        <taxon>metagenomes</taxon>
        <taxon>ecological metagenomes</taxon>
    </lineage>
</organism>
<dbReference type="Gene3D" id="3.40.50.720">
    <property type="entry name" value="NAD(P)-binding Rossmann-like Domain"/>
    <property type="match status" value="1"/>
</dbReference>
<dbReference type="SUPFAM" id="SSF51735">
    <property type="entry name" value="NAD(P)-binding Rossmann-fold domains"/>
    <property type="match status" value="1"/>
</dbReference>
<protein>
    <submittedName>
        <fullName evidence="1">Uncharacterized protein</fullName>
    </submittedName>
</protein>
<accession>A0A381VNB2</accession>